<name>A0A4C1VQG1_EUMVA</name>
<comment type="caution">
    <text evidence="2">The sequence shown here is derived from an EMBL/GenBank/DDBJ whole genome shotgun (WGS) entry which is preliminary data.</text>
</comment>
<feature type="compositionally biased region" description="Low complexity" evidence="1">
    <location>
        <begin position="11"/>
        <end position="21"/>
    </location>
</feature>
<accession>A0A4C1VQG1</accession>
<sequence length="71" mass="7739">MAYFLAGSGGPLQPRGPGLQPNQPIASSSILNLMWEVKTPPAFTLQPGKSISKYPYQLSLKFQRPYSLLGC</sequence>
<evidence type="ECO:0000313" key="3">
    <source>
        <dbReference type="Proteomes" id="UP000299102"/>
    </source>
</evidence>
<feature type="region of interest" description="Disordered" evidence="1">
    <location>
        <begin position="1"/>
        <end position="21"/>
    </location>
</feature>
<evidence type="ECO:0000256" key="1">
    <source>
        <dbReference type="SAM" id="MobiDB-lite"/>
    </source>
</evidence>
<organism evidence="2 3">
    <name type="scientific">Eumeta variegata</name>
    <name type="common">Bagworm moth</name>
    <name type="synonym">Eumeta japonica</name>
    <dbReference type="NCBI Taxonomy" id="151549"/>
    <lineage>
        <taxon>Eukaryota</taxon>
        <taxon>Metazoa</taxon>
        <taxon>Ecdysozoa</taxon>
        <taxon>Arthropoda</taxon>
        <taxon>Hexapoda</taxon>
        <taxon>Insecta</taxon>
        <taxon>Pterygota</taxon>
        <taxon>Neoptera</taxon>
        <taxon>Endopterygota</taxon>
        <taxon>Lepidoptera</taxon>
        <taxon>Glossata</taxon>
        <taxon>Ditrysia</taxon>
        <taxon>Tineoidea</taxon>
        <taxon>Psychidae</taxon>
        <taxon>Oiketicinae</taxon>
        <taxon>Eumeta</taxon>
    </lineage>
</organism>
<dbReference type="EMBL" id="BGZK01000398">
    <property type="protein sequence ID" value="GBP41368.1"/>
    <property type="molecule type" value="Genomic_DNA"/>
</dbReference>
<dbReference type="AlphaFoldDB" id="A0A4C1VQG1"/>
<gene>
    <name evidence="2" type="ORF">EVAR_84711_1</name>
</gene>
<reference evidence="2 3" key="1">
    <citation type="journal article" date="2019" name="Commun. Biol.">
        <title>The bagworm genome reveals a unique fibroin gene that provides high tensile strength.</title>
        <authorList>
            <person name="Kono N."/>
            <person name="Nakamura H."/>
            <person name="Ohtoshi R."/>
            <person name="Tomita M."/>
            <person name="Numata K."/>
            <person name="Arakawa K."/>
        </authorList>
    </citation>
    <scope>NUCLEOTIDE SEQUENCE [LARGE SCALE GENOMIC DNA]</scope>
</reference>
<proteinExistence type="predicted"/>
<protein>
    <submittedName>
        <fullName evidence="2">Uncharacterized protein</fullName>
    </submittedName>
</protein>
<dbReference type="Proteomes" id="UP000299102">
    <property type="component" value="Unassembled WGS sequence"/>
</dbReference>
<keyword evidence="3" id="KW-1185">Reference proteome</keyword>
<evidence type="ECO:0000313" key="2">
    <source>
        <dbReference type="EMBL" id="GBP41368.1"/>
    </source>
</evidence>